<dbReference type="Proteomes" id="UP000886595">
    <property type="component" value="Unassembled WGS sequence"/>
</dbReference>
<dbReference type="EMBL" id="JAAMPC010000017">
    <property type="protein sequence ID" value="KAG2246132.1"/>
    <property type="molecule type" value="Genomic_DNA"/>
</dbReference>
<dbReference type="OrthoDB" id="551907at2759"/>
<dbReference type="InterPro" id="IPR001005">
    <property type="entry name" value="SANT/Myb"/>
</dbReference>
<feature type="domain" description="MYB-CC type transcription factor LHEQLE-containing" evidence="9">
    <location>
        <begin position="323"/>
        <end position="370"/>
    </location>
</feature>
<keyword evidence="6" id="KW-0539">Nucleus</keyword>
<dbReference type="Gene3D" id="1.10.10.60">
    <property type="entry name" value="Homeodomain-like"/>
    <property type="match status" value="1"/>
</dbReference>
<dbReference type="PANTHER" id="PTHR31499">
    <property type="entry name" value="MYB FAMILY TRANSCRIPTION FACTOR PHL11"/>
    <property type="match status" value="1"/>
</dbReference>
<evidence type="ECO:0000256" key="1">
    <source>
        <dbReference type="ARBA" id="ARBA00004123"/>
    </source>
</evidence>
<dbReference type="Pfam" id="PF00249">
    <property type="entry name" value="Myb_DNA-binding"/>
    <property type="match status" value="1"/>
</dbReference>
<evidence type="ECO:0000313" key="11">
    <source>
        <dbReference type="Proteomes" id="UP000886595"/>
    </source>
</evidence>
<keyword evidence="5" id="KW-0804">Transcription</keyword>
<keyword evidence="3" id="KW-0805">Transcription regulation</keyword>
<comment type="subcellular location">
    <subcellularLocation>
        <location evidence="1">Nucleus</location>
    </subcellularLocation>
</comment>
<accession>A0A8X7P8X0</accession>
<dbReference type="InterPro" id="IPR046955">
    <property type="entry name" value="PHR1-like"/>
</dbReference>
<proteinExistence type="inferred from homology"/>
<sequence length="445" mass="49662">MNSHRLVSTAQEECNKGIQKACSSSLSPAYNFLNVQPETTRKSPFIRSQPPDWPKNSSQGTFSRSSTFCTNLYSSSSSANETKKHLGNSLPFLPDPSAYSSHSASGVESARSPSVFSEDLGNPFDGDNNSSLVKDFFNLPADACSNGGYHDLDCSNDSLSDQLELQFLSDELELAITDRAETPRVDEIYEKPMASPIPVTVLSPSQRCDAGAMCIDPVSPHPSPKSSSAANHKPRMRWTPELHESFLNSVNKLEGPEKATPKAVLKLMNVEGLTIYHVKSHLQKYRLAKYMPEKKEEKKNVNSEEKKLALSNSEADEKKKGAMQLTEALRMQMEVQKQLHEQLEVQRVLQLRIEEHAKYLEKMLEEQRKAGRLFSSSYSSSQTLLSPSDDETRPDSQNMSQTEASLPQPSSSAKHIASETEDDQCESPQKRRRLENSTEPQDSER</sequence>
<organism evidence="10 11">
    <name type="scientific">Brassica carinata</name>
    <name type="common">Ethiopian mustard</name>
    <name type="synonym">Abyssinian cabbage</name>
    <dbReference type="NCBI Taxonomy" id="52824"/>
    <lineage>
        <taxon>Eukaryota</taxon>
        <taxon>Viridiplantae</taxon>
        <taxon>Streptophyta</taxon>
        <taxon>Embryophyta</taxon>
        <taxon>Tracheophyta</taxon>
        <taxon>Spermatophyta</taxon>
        <taxon>Magnoliopsida</taxon>
        <taxon>eudicotyledons</taxon>
        <taxon>Gunneridae</taxon>
        <taxon>Pentapetalae</taxon>
        <taxon>rosids</taxon>
        <taxon>malvids</taxon>
        <taxon>Brassicales</taxon>
        <taxon>Brassicaceae</taxon>
        <taxon>Brassiceae</taxon>
        <taxon>Brassica</taxon>
    </lineage>
</organism>
<dbReference type="GO" id="GO:0005634">
    <property type="term" value="C:nucleus"/>
    <property type="evidence" value="ECO:0007669"/>
    <property type="project" value="UniProtKB-SubCell"/>
</dbReference>
<evidence type="ECO:0000256" key="7">
    <source>
        <dbReference type="SAM" id="MobiDB-lite"/>
    </source>
</evidence>
<keyword evidence="4" id="KW-0175">Coiled coil</keyword>
<name>A0A8X7P8X0_BRACI</name>
<gene>
    <name evidence="10" type="ORF">Bca52824_085760</name>
</gene>
<evidence type="ECO:0000313" key="10">
    <source>
        <dbReference type="EMBL" id="KAG2246132.1"/>
    </source>
</evidence>
<comment type="similarity">
    <text evidence="2">Belongs to the MYB-CC family.</text>
</comment>
<evidence type="ECO:0000256" key="6">
    <source>
        <dbReference type="ARBA" id="ARBA00023242"/>
    </source>
</evidence>
<dbReference type="PANTHER" id="PTHR31499:SF80">
    <property type="entry name" value="HTH MYB-TYPE DOMAIN-CONTAINING PROTEIN"/>
    <property type="match status" value="1"/>
</dbReference>
<feature type="compositionally biased region" description="Polar residues" evidence="7">
    <location>
        <begin position="395"/>
        <end position="413"/>
    </location>
</feature>
<dbReference type="SUPFAM" id="SSF46689">
    <property type="entry name" value="Homeodomain-like"/>
    <property type="match status" value="1"/>
</dbReference>
<evidence type="ECO:0000256" key="4">
    <source>
        <dbReference type="ARBA" id="ARBA00023054"/>
    </source>
</evidence>
<evidence type="ECO:0008006" key="12">
    <source>
        <dbReference type="Google" id="ProtNLM"/>
    </source>
</evidence>
<protein>
    <recommendedName>
        <fullName evidence="12">HTH myb-type domain-containing protein</fullName>
    </recommendedName>
</protein>
<feature type="domain" description="Myb-like" evidence="8">
    <location>
        <begin position="235"/>
        <end position="286"/>
    </location>
</feature>
<dbReference type="InterPro" id="IPR006447">
    <property type="entry name" value="Myb_dom_plants"/>
</dbReference>
<feature type="region of interest" description="Disordered" evidence="7">
    <location>
        <begin position="41"/>
        <end position="63"/>
    </location>
</feature>
<evidence type="ECO:0000256" key="3">
    <source>
        <dbReference type="ARBA" id="ARBA00023015"/>
    </source>
</evidence>
<evidence type="ECO:0000259" key="9">
    <source>
        <dbReference type="Pfam" id="PF14379"/>
    </source>
</evidence>
<comment type="caution">
    <text evidence="10">The sequence shown here is derived from an EMBL/GenBank/DDBJ whole genome shotgun (WGS) entry which is preliminary data.</text>
</comment>
<feature type="compositionally biased region" description="Low complexity" evidence="7">
    <location>
        <begin position="374"/>
        <end position="387"/>
    </location>
</feature>
<feature type="region of interest" description="Disordered" evidence="7">
    <location>
        <begin position="374"/>
        <end position="445"/>
    </location>
</feature>
<evidence type="ECO:0000259" key="8">
    <source>
        <dbReference type="Pfam" id="PF00249"/>
    </source>
</evidence>
<feature type="region of interest" description="Disordered" evidence="7">
    <location>
        <begin position="294"/>
        <end position="319"/>
    </location>
</feature>
<dbReference type="AlphaFoldDB" id="A0A8X7P8X0"/>
<dbReference type="Pfam" id="PF14379">
    <property type="entry name" value="Myb_CC_LHEQLE"/>
    <property type="match status" value="1"/>
</dbReference>
<dbReference type="NCBIfam" id="TIGR01557">
    <property type="entry name" value="myb_SHAQKYF"/>
    <property type="match status" value="1"/>
</dbReference>
<dbReference type="GO" id="GO:0003677">
    <property type="term" value="F:DNA binding"/>
    <property type="evidence" value="ECO:0007669"/>
    <property type="project" value="InterPro"/>
</dbReference>
<dbReference type="InterPro" id="IPR025756">
    <property type="entry name" value="Myb_CC_LHEQLE"/>
</dbReference>
<dbReference type="InterPro" id="IPR009057">
    <property type="entry name" value="Homeodomain-like_sf"/>
</dbReference>
<reference evidence="10 11" key="1">
    <citation type="submission" date="2020-02" db="EMBL/GenBank/DDBJ databases">
        <authorList>
            <person name="Ma Q."/>
            <person name="Huang Y."/>
            <person name="Song X."/>
            <person name="Pei D."/>
        </authorList>
    </citation>
    <scope>NUCLEOTIDE SEQUENCE [LARGE SCALE GENOMIC DNA]</scope>
    <source>
        <strain evidence="10">Sxm20200214</strain>
        <tissue evidence="10">Leaf</tissue>
    </source>
</reference>
<feature type="compositionally biased region" description="Basic and acidic residues" evidence="7">
    <location>
        <begin position="294"/>
        <end position="308"/>
    </location>
</feature>
<dbReference type="GO" id="GO:0003700">
    <property type="term" value="F:DNA-binding transcription factor activity"/>
    <property type="evidence" value="ECO:0007669"/>
    <property type="project" value="InterPro"/>
</dbReference>
<evidence type="ECO:0000256" key="5">
    <source>
        <dbReference type="ARBA" id="ARBA00023163"/>
    </source>
</evidence>
<keyword evidence="11" id="KW-1185">Reference proteome</keyword>
<dbReference type="FunFam" id="1.10.10.60:FF:000002">
    <property type="entry name" value="Myb family transcription factor"/>
    <property type="match status" value="1"/>
</dbReference>
<evidence type="ECO:0000256" key="2">
    <source>
        <dbReference type="ARBA" id="ARBA00006783"/>
    </source>
</evidence>